<name>A0A3P1V9S1_9ACTO</name>
<dbReference type="Pfam" id="PF10263">
    <property type="entry name" value="SprT-like"/>
    <property type="match status" value="1"/>
</dbReference>
<dbReference type="Proteomes" id="UP000271272">
    <property type="component" value="Unassembled WGS sequence"/>
</dbReference>
<sequence length="170" mass="19154">MHLPDVMVLARALMEEHGVGHWGLELDRARRRAGQTDDARRRITLSRHLMALYPESEVRETVLHEIAHARVGAGHGHDAVWSAEARRIGASGRRLAAPGSPRLRGRWVGRCPAGHEVDRMRRPSRPVSCSRCAKRFHPEHLITWSLEGRPVSPEEIGPQYARSLARILRG</sequence>
<accession>A0A3P1V9S1</accession>
<proteinExistence type="predicted"/>
<gene>
    <name evidence="2" type="ORF">EII10_02485</name>
</gene>
<dbReference type="RefSeq" id="WP_124932874.1">
    <property type="nucleotide sequence ID" value="NZ_JAGFOU010000001.1"/>
</dbReference>
<dbReference type="Gene3D" id="3.30.2010.10">
    <property type="entry name" value="Metalloproteases ('zincins'), catalytic domain"/>
    <property type="match status" value="1"/>
</dbReference>
<dbReference type="InterPro" id="IPR006640">
    <property type="entry name" value="SprT-like_domain"/>
</dbReference>
<evidence type="ECO:0000313" key="3">
    <source>
        <dbReference type="Proteomes" id="UP000271272"/>
    </source>
</evidence>
<comment type="caution">
    <text evidence="2">The sequence shown here is derived from an EMBL/GenBank/DDBJ whole genome shotgun (WGS) entry which is preliminary data.</text>
</comment>
<protein>
    <submittedName>
        <fullName evidence="2">SprT domain-containing protein</fullName>
    </submittedName>
</protein>
<dbReference type="GO" id="GO:0006950">
    <property type="term" value="P:response to stress"/>
    <property type="evidence" value="ECO:0007669"/>
    <property type="project" value="UniProtKB-ARBA"/>
</dbReference>
<dbReference type="SMART" id="SM00731">
    <property type="entry name" value="SprT"/>
    <property type="match status" value="1"/>
</dbReference>
<dbReference type="AlphaFoldDB" id="A0A3P1V9S1"/>
<feature type="domain" description="SprT-like" evidence="1">
    <location>
        <begin position="2"/>
        <end position="139"/>
    </location>
</feature>
<reference evidence="2 3" key="1">
    <citation type="submission" date="2018-11" db="EMBL/GenBank/DDBJ databases">
        <title>Genomes From Bacteria Associated with the Canine Oral Cavity: a Test Case for Automated Genome-Based Taxonomic Assignment.</title>
        <authorList>
            <person name="Coil D.A."/>
            <person name="Jospin G."/>
            <person name="Darling A.E."/>
            <person name="Wallis C."/>
            <person name="Davis I.J."/>
            <person name="Harris S."/>
            <person name="Eisen J.A."/>
            <person name="Holcombe L.J."/>
            <person name="O'Flynn C."/>
        </authorList>
    </citation>
    <scope>NUCLEOTIDE SEQUENCE [LARGE SCALE GENOMIC DNA]</scope>
    <source>
        <strain evidence="2 3">OH5050</strain>
    </source>
</reference>
<evidence type="ECO:0000259" key="1">
    <source>
        <dbReference type="SMART" id="SM00731"/>
    </source>
</evidence>
<dbReference type="OrthoDB" id="9793623at2"/>
<evidence type="ECO:0000313" key="2">
    <source>
        <dbReference type="EMBL" id="RRD30962.1"/>
    </source>
</evidence>
<dbReference type="EMBL" id="RQZC01000001">
    <property type="protein sequence ID" value="RRD30962.1"/>
    <property type="molecule type" value="Genomic_DNA"/>
</dbReference>
<organism evidence="2 3">
    <name type="scientific">Actinomyces bowdenii</name>
    <dbReference type="NCBI Taxonomy" id="131109"/>
    <lineage>
        <taxon>Bacteria</taxon>
        <taxon>Bacillati</taxon>
        <taxon>Actinomycetota</taxon>
        <taxon>Actinomycetes</taxon>
        <taxon>Actinomycetales</taxon>
        <taxon>Actinomycetaceae</taxon>
        <taxon>Actinomyces</taxon>
    </lineage>
</organism>
<keyword evidence="3" id="KW-1185">Reference proteome</keyword>